<evidence type="ECO:0008006" key="3">
    <source>
        <dbReference type="Google" id="ProtNLM"/>
    </source>
</evidence>
<dbReference type="Proteomes" id="UP000297853">
    <property type="component" value="Unassembled WGS sequence"/>
</dbReference>
<evidence type="ECO:0000313" key="1">
    <source>
        <dbReference type="EMBL" id="TFC99495.1"/>
    </source>
</evidence>
<evidence type="ECO:0000313" key="2">
    <source>
        <dbReference type="Proteomes" id="UP000297853"/>
    </source>
</evidence>
<protein>
    <recommendedName>
        <fullName evidence="3">Secreted protein</fullName>
    </recommendedName>
</protein>
<organism evidence="1 2">
    <name type="scientific">Cryobacterium sinapicolor</name>
    <dbReference type="NCBI Taxonomy" id="1259236"/>
    <lineage>
        <taxon>Bacteria</taxon>
        <taxon>Bacillati</taxon>
        <taxon>Actinomycetota</taxon>
        <taxon>Actinomycetes</taxon>
        <taxon>Micrococcales</taxon>
        <taxon>Microbacteriaceae</taxon>
        <taxon>Cryobacterium</taxon>
    </lineage>
</organism>
<sequence length="82" mass="7919">MPDSPACAVNLAAAFPLLAQAVLVSVVVLARTTPVLLPVTAGFPSGPVGSQAEARVVDLAAVNLGAPSSSCSPSPPSSASPP</sequence>
<reference evidence="1 2" key="1">
    <citation type="submission" date="2019-03" db="EMBL/GenBank/DDBJ databases">
        <title>Genomics of glacier-inhabiting Cryobacterium strains.</title>
        <authorList>
            <person name="Liu Q."/>
            <person name="Xin Y.-H."/>
        </authorList>
    </citation>
    <scope>NUCLEOTIDE SEQUENCE [LARGE SCALE GENOMIC DNA]</scope>
    <source>
        <strain evidence="1 2">TMT1-23-1</strain>
    </source>
</reference>
<accession>A0ABY2J6M8</accession>
<name>A0ABY2J6M8_9MICO</name>
<dbReference type="EMBL" id="SOGQ01000046">
    <property type="protein sequence ID" value="TFC99495.1"/>
    <property type="molecule type" value="Genomic_DNA"/>
</dbReference>
<gene>
    <name evidence="1" type="ORF">E3T28_09145</name>
</gene>
<proteinExistence type="predicted"/>
<dbReference type="RefSeq" id="WP_134430011.1">
    <property type="nucleotide sequence ID" value="NZ_SOGQ01000046.1"/>
</dbReference>
<keyword evidence="2" id="KW-1185">Reference proteome</keyword>
<comment type="caution">
    <text evidence="1">The sequence shown here is derived from an EMBL/GenBank/DDBJ whole genome shotgun (WGS) entry which is preliminary data.</text>
</comment>